<feature type="transmembrane region" description="Helical" evidence="19">
    <location>
        <begin position="487"/>
        <end position="511"/>
    </location>
</feature>
<feature type="transmembrane region" description="Helical" evidence="19">
    <location>
        <begin position="523"/>
        <end position="541"/>
    </location>
</feature>
<dbReference type="InterPro" id="IPR028082">
    <property type="entry name" value="Peripla_BP_I"/>
</dbReference>
<evidence type="ECO:0000256" key="1">
    <source>
        <dbReference type="ARBA" id="ARBA00004123"/>
    </source>
</evidence>
<dbReference type="EMBL" id="LSYS01002427">
    <property type="protein sequence ID" value="OPJ85979.1"/>
    <property type="molecule type" value="Genomic_DNA"/>
</dbReference>
<keyword evidence="23" id="KW-1185">Reference proteome</keyword>
<dbReference type="AlphaFoldDB" id="A0A1V4KNH2"/>
<comment type="similarity">
    <text evidence="17">Belongs to the G-protein coupled receptor 3 family. TAS1R subfamily.</text>
</comment>
<dbReference type="InterPro" id="IPR017979">
    <property type="entry name" value="GPCR_3_CS"/>
</dbReference>
<dbReference type="FunFam" id="3.30.160.60:FF:000065">
    <property type="entry name" value="B-cell CLL/lymphoma 6, member B"/>
    <property type="match status" value="1"/>
</dbReference>
<evidence type="ECO:0000256" key="17">
    <source>
        <dbReference type="ARBA" id="ARBA00038492"/>
    </source>
</evidence>
<dbReference type="GO" id="GO:0005634">
    <property type="term" value="C:nucleus"/>
    <property type="evidence" value="ECO:0007669"/>
    <property type="project" value="UniProtKB-SubCell"/>
</dbReference>
<dbReference type="GO" id="GO:0004930">
    <property type="term" value="F:G protein-coupled receptor activity"/>
    <property type="evidence" value="ECO:0007669"/>
    <property type="project" value="UniProtKB-KW"/>
</dbReference>
<dbReference type="PROSITE" id="PS50157">
    <property type="entry name" value="ZINC_FINGER_C2H2_2"/>
    <property type="match status" value="10"/>
</dbReference>
<feature type="domain" description="C2H2-type" evidence="20">
    <location>
        <begin position="816"/>
        <end position="843"/>
    </location>
</feature>
<dbReference type="FunFam" id="3.40.50.2300:FF:000016">
    <property type="entry name" value="Taste 1 receptor member 2"/>
    <property type="match status" value="1"/>
</dbReference>
<keyword evidence="10 19" id="KW-1133">Transmembrane helix</keyword>
<keyword evidence="8 18" id="KW-0863">Zinc-finger</keyword>
<dbReference type="GO" id="GO:0005886">
    <property type="term" value="C:plasma membrane"/>
    <property type="evidence" value="ECO:0007669"/>
    <property type="project" value="UniProtKB-SubCell"/>
</dbReference>
<dbReference type="InterPro" id="IPR017978">
    <property type="entry name" value="GPCR_3_C"/>
</dbReference>
<evidence type="ECO:0000313" key="22">
    <source>
        <dbReference type="EMBL" id="OPJ85979.1"/>
    </source>
</evidence>
<evidence type="ECO:0000256" key="2">
    <source>
        <dbReference type="ARBA" id="ARBA00004651"/>
    </source>
</evidence>
<keyword evidence="7" id="KW-0677">Repeat</keyword>
<evidence type="ECO:0000256" key="8">
    <source>
        <dbReference type="ARBA" id="ARBA00022771"/>
    </source>
</evidence>
<dbReference type="FunFam" id="3.30.160.60:FF:000145">
    <property type="entry name" value="Zinc finger protein 574"/>
    <property type="match status" value="1"/>
</dbReference>
<dbReference type="FunFam" id="3.30.160.60:FF:000809">
    <property type="entry name" value="Zinc finger and BTB domain-containing 48"/>
    <property type="match status" value="1"/>
</dbReference>
<dbReference type="InterPro" id="IPR011500">
    <property type="entry name" value="GPCR_3_9-Cys_dom"/>
</dbReference>
<evidence type="ECO:0000256" key="7">
    <source>
        <dbReference type="ARBA" id="ARBA00022737"/>
    </source>
</evidence>
<organism evidence="22 23">
    <name type="scientific">Patagioenas fasciata monilis</name>
    <dbReference type="NCBI Taxonomy" id="372326"/>
    <lineage>
        <taxon>Eukaryota</taxon>
        <taxon>Metazoa</taxon>
        <taxon>Chordata</taxon>
        <taxon>Craniata</taxon>
        <taxon>Vertebrata</taxon>
        <taxon>Euteleostomi</taxon>
        <taxon>Archelosauria</taxon>
        <taxon>Archosauria</taxon>
        <taxon>Dinosauria</taxon>
        <taxon>Saurischia</taxon>
        <taxon>Theropoda</taxon>
        <taxon>Coelurosauria</taxon>
        <taxon>Aves</taxon>
        <taxon>Neognathae</taxon>
        <taxon>Neoaves</taxon>
        <taxon>Columbimorphae</taxon>
        <taxon>Columbiformes</taxon>
        <taxon>Columbidae</taxon>
        <taxon>Patagioenas</taxon>
    </lineage>
</organism>
<dbReference type="GO" id="GO:0050917">
    <property type="term" value="P:sensory perception of umami taste"/>
    <property type="evidence" value="ECO:0007669"/>
    <property type="project" value="TreeGrafter"/>
</dbReference>
<feature type="domain" description="C2H2-type" evidence="20">
    <location>
        <begin position="759"/>
        <end position="786"/>
    </location>
</feature>
<evidence type="ECO:0000256" key="15">
    <source>
        <dbReference type="ARBA" id="ARBA00023224"/>
    </source>
</evidence>
<dbReference type="FunFam" id="3.30.160.60:FF:001257">
    <property type="entry name" value="Zinc finger and BTB domain-containing 48"/>
    <property type="match status" value="1"/>
</dbReference>
<dbReference type="InterPro" id="IPR001828">
    <property type="entry name" value="ANF_lig-bd_rcpt"/>
</dbReference>
<evidence type="ECO:0000259" key="21">
    <source>
        <dbReference type="PROSITE" id="PS50259"/>
    </source>
</evidence>
<dbReference type="PROSITE" id="PS00980">
    <property type="entry name" value="G_PROTEIN_RECEP_F3_2"/>
    <property type="match status" value="1"/>
</dbReference>
<evidence type="ECO:0000256" key="9">
    <source>
        <dbReference type="ARBA" id="ARBA00022833"/>
    </source>
</evidence>
<evidence type="ECO:0000256" key="13">
    <source>
        <dbReference type="ARBA" id="ARBA00023170"/>
    </source>
</evidence>
<dbReference type="PROSITE" id="PS50259">
    <property type="entry name" value="G_PROTEIN_RECEP_F3_4"/>
    <property type="match status" value="1"/>
</dbReference>
<dbReference type="Gene3D" id="2.10.50.30">
    <property type="entry name" value="GPCR, family 3, nine cysteines domain"/>
    <property type="match status" value="1"/>
</dbReference>
<keyword evidence="4 19" id="KW-0812">Transmembrane</keyword>
<evidence type="ECO:0000256" key="11">
    <source>
        <dbReference type="ARBA" id="ARBA00023040"/>
    </source>
</evidence>
<dbReference type="PROSITE" id="PS00028">
    <property type="entry name" value="ZINC_FINGER_C2H2_1"/>
    <property type="match status" value="8"/>
</dbReference>
<dbReference type="FunFam" id="3.30.160.60:FF:001113">
    <property type="entry name" value="Zinc finger and BTB domain containing 48"/>
    <property type="match status" value="1"/>
</dbReference>
<keyword evidence="12 19" id="KW-0472">Membrane</keyword>
<dbReference type="FunFam" id="2.10.50.30:FF:000004">
    <property type="entry name" value="Taste receptor type 1 member 3-like protein"/>
    <property type="match status" value="1"/>
</dbReference>
<dbReference type="STRING" id="372326.A0A1V4KNH2"/>
<keyword evidence="15" id="KW-0807">Transducer</keyword>
<keyword evidence="14" id="KW-0325">Glycoprotein</keyword>
<evidence type="ECO:0000256" key="10">
    <source>
        <dbReference type="ARBA" id="ARBA00022989"/>
    </source>
</evidence>
<dbReference type="SUPFAM" id="SSF53822">
    <property type="entry name" value="Periplasmic binding protein-like I"/>
    <property type="match status" value="1"/>
</dbReference>
<dbReference type="FunFam" id="3.30.160.60:FF:000446">
    <property type="entry name" value="Zinc finger protein"/>
    <property type="match status" value="1"/>
</dbReference>
<evidence type="ECO:0000256" key="18">
    <source>
        <dbReference type="PROSITE-ProRule" id="PRU00042"/>
    </source>
</evidence>
<feature type="domain" description="C2H2-type" evidence="20">
    <location>
        <begin position="731"/>
        <end position="758"/>
    </location>
</feature>
<dbReference type="Pfam" id="PF00096">
    <property type="entry name" value="zf-C2H2"/>
    <property type="match status" value="6"/>
</dbReference>
<dbReference type="PANTHER" id="PTHR24061">
    <property type="entry name" value="CALCIUM-SENSING RECEPTOR-RELATED"/>
    <property type="match status" value="1"/>
</dbReference>
<evidence type="ECO:0000259" key="20">
    <source>
        <dbReference type="PROSITE" id="PS50157"/>
    </source>
</evidence>
<keyword evidence="9" id="KW-0862">Zinc</keyword>
<dbReference type="Gene3D" id="3.40.50.2300">
    <property type="match status" value="2"/>
</dbReference>
<keyword evidence="5" id="KW-0479">Metal-binding</keyword>
<keyword evidence="16" id="KW-0539">Nucleus</keyword>
<dbReference type="InterPro" id="IPR000068">
    <property type="entry name" value="GPCR_3_Ca_sens_rcpt-rel"/>
</dbReference>
<name>A0A1V4KNH2_PATFA</name>
<feature type="domain" description="C2H2-type" evidence="20">
    <location>
        <begin position="844"/>
        <end position="871"/>
    </location>
</feature>
<dbReference type="GO" id="GO:0008270">
    <property type="term" value="F:zinc ion binding"/>
    <property type="evidence" value="ECO:0007669"/>
    <property type="project" value="UniProtKB-KW"/>
</dbReference>
<dbReference type="InterPro" id="IPR000337">
    <property type="entry name" value="GPCR_3"/>
</dbReference>
<protein>
    <submittedName>
        <fullName evidence="22">Zinc finger and BTB domain-containing protein 48</fullName>
    </submittedName>
</protein>
<dbReference type="PRINTS" id="PR00248">
    <property type="entry name" value="GPCRMGR"/>
</dbReference>
<feature type="domain" description="C2H2-type" evidence="20">
    <location>
        <begin position="673"/>
        <end position="701"/>
    </location>
</feature>
<keyword evidence="6" id="KW-0732">Signal</keyword>
<feature type="domain" description="C2H2-type" evidence="20">
    <location>
        <begin position="585"/>
        <end position="612"/>
    </location>
</feature>
<feature type="domain" description="C2H2-type" evidence="20">
    <location>
        <begin position="644"/>
        <end position="672"/>
    </location>
</feature>
<dbReference type="Pfam" id="PF00003">
    <property type="entry name" value="7tm_3"/>
    <property type="match status" value="1"/>
</dbReference>
<keyword evidence="11" id="KW-0297">G-protein coupled receptor</keyword>
<evidence type="ECO:0000256" key="12">
    <source>
        <dbReference type="ARBA" id="ARBA00023136"/>
    </source>
</evidence>
<evidence type="ECO:0000256" key="19">
    <source>
        <dbReference type="SAM" id="Phobius"/>
    </source>
</evidence>
<dbReference type="InterPro" id="IPR038550">
    <property type="entry name" value="GPCR_3_9-Cys_sf"/>
</dbReference>
<dbReference type="SUPFAM" id="SSF57667">
    <property type="entry name" value="beta-beta-alpha zinc fingers"/>
    <property type="match status" value="6"/>
</dbReference>
<evidence type="ECO:0000256" key="3">
    <source>
        <dbReference type="ARBA" id="ARBA00022475"/>
    </source>
</evidence>
<dbReference type="Pfam" id="PF07562">
    <property type="entry name" value="NCD3G"/>
    <property type="match status" value="1"/>
</dbReference>
<dbReference type="InterPro" id="IPR036236">
    <property type="entry name" value="Znf_C2H2_sf"/>
</dbReference>
<evidence type="ECO:0000313" key="23">
    <source>
        <dbReference type="Proteomes" id="UP000190648"/>
    </source>
</evidence>
<comment type="caution">
    <text evidence="22">The sequence shown here is derived from an EMBL/GenBank/DDBJ whole genome shotgun (WGS) entry which is preliminary data.</text>
</comment>
<proteinExistence type="inferred from homology"/>
<evidence type="ECO:0000256" key="14">
    <source>
        <dbReference type="ARBA" id="ARBA00023180"/>
    </source>
</evidence>
<dbReference type="OrthoDB" id="3156061at2759"/>
<dbReference type="InterPro" id="IPR013087">
    <property type="entry name" value="Znf_C2H2_type"/>
</dbReference>
<sequence length="907" mass="102199">MRFAVQEINNSSALLPNVTLGCDIHDTCSEPANLHATLHALARGRQVQVLPALQRYEPEAVAVIGPDSTQLALTTAAILGVFLVPQISYEASLETLSLKRLYPAFLRTIPSDRQQVKAIFLLLQRFGWTWVALLGSDNAYGRDGLDALYELLSTSDVCVAYRGIIPTNKDANSPELHNLVRILVDIRVNVTVVFSNRKSAHLFFEVVVQRNVTGMVWVGSEDWSVAQTIWQVPGIQSIGPVIGTLVEKTEPAMLERFEAWRAAEESEAERAGSTGAGGGSAQLDCTQRCTHCRSLASTPDVYDAQAAFSVYSAVYAVAHGLHDLLGCASGACSKGTVYPWQLLQKIKQVNFTLYKSRISFDANGDIHKGYDIIMWNWSGPSWAFDVIGTFSVNPDRLSIDQGKILWHTSNRQAPPSLCSAPCQPGEWRLRQSRHQCCFSCVACPVGTFLNRSDLYSCQSCKADEWAPARSEACFERTVEFLSWSEPLSWALLTLAVLLLLLMAALAVLFALNTSTPVVKSAGGKMCFLMLGSLACACSSLFCYFGEPTWHTCLLRVPLSALGFTVFLSKYYLKVHNRKHTGEKPFECSKCGKCYFRKENLLEHEARNCMNRSEQVFTCSICQEVFKRRMELRLHMVSHTGEMPYKCSSCAQQFMQKKDLQSHMIKLHGAPKPHACSTCAKCFLSRTELRLHEAFKHRGEKLFVCEECGHRASSRNGLQMHIKAKHRNERPYVCEFCHHAFTQKANLNMHLRTHTGEKPFQCHLCGKTFRTQASLDKHNRTHTGERPFGCEFCDQRFTEKGPLLRHIASRHQEGRPHFCQICGKTFKAVEQLRVHVRRHKGVRKFECTECGYKFTRQAHLRRHMEIHDRVENYNPRQRKLRNLVIEDEKAVVGALQPPELEASSAEPM</sequence>
<feature type="domain" description="C2H2-type" evidence="20">
    <location>
        <begin position="787"/>
        <end position="815"/>
    </location>
</feature>
<keyword evidence="13" id="KW-0675">Receptor</keyword>
<comment type="subcellular location">
    <subcellularLocation>
        <location evidence="2">Cell membrane</location>
        <topology evidence="2">Multi-pass membrane protein</topology>
    </subcellularLocation>
    <subcellularLocation>
        <location evidence="1">Nucleus</location>
    </subcellularLocation>
</comment>
<dbReference type="Proteomes" id="UP000190648">
    <property type="component" value="Unassembled WGS sequence"/>
</dbReference>
<dbReference type="Pfam" id="PF01094">
    <property type="entry name" value="ANF_receptor"/>
    <property type="match status" value="1"/>
</dbReference>
<dbReference type="PANTHER" id="PTHR24061:SF3">
    <property type="entry name" value="TASTE RECEPTOR TYPE 1 MEMBER 1"/>
    <property type="match status" value="1"/>
</dbReference>
<evidence type="ECO:0000256" key="16">
    <source>
        <dbReference type="ARBA" id="ARBA00023242"/>
    </source>
</evidence>
<evidence type="ECO:0000256" key="5">
    <source>
        <dbReference type="ARBA" id="ARBA00022723"/>
    </source>
</evidence>
<feature type="domain" description="C2H2-type" evidence="20">
    <location>
        <begin position="616"/>
        <end position="643"/>
    </location>
</feature>
<dbReference type="SMART" id="SM00355">
    <property type="entry name" value="ZnF_C2H2"/>
    <property type="match status" value="10"/>
</dbReference>
<keyword evidence="3" id="KW-1003">Cell membrane</keyword>
<evidence type="ECO:0000256" key="4">
    <source>
        <dbReference type="ARBA" id="ARBA00022692"/>
    </source>
</evidence>
<dbReference type="Gene3D" id="3.30.160.60">
    <property type="entry name" value="Classic Zinc Finger"/>
    <property type="match status" value="10"/>
</dbReference>
<reference evidence="22 23" key="1">
    <citation type="submission" date="2016-02" db="EMBL/GenBank/DDBJ databases">
        <title>Band-tailed pigeon sequencing and assembly.</title>
        <authorList>
            <person name="Soares A.E."/>
            <person name="Novak B.J."/>
            <person name="Rice E.S."/>
            <person name="O'Connell B."/>
            <person name="Chang D."/>
            <person name="Weber S."/>
            <person name="Shapiro B."/>
        </authorList>
    </citation>
    <scope>NUCLEOTIDE SEQUENCE [LARGE SCALE GENOMIC DNA]</scope>
    <source>
        <strain evidence="22">BTP2013</strain>
        <tissue evidence="22">Blood</tissue>
    </source>
</reference>
<evidence type="ECO:0000256" key="6">
    <source>
        <dbReference type="ARBA" id="ARBA00022729"/>
    </source>
</evidence>
<feature type="domain" description="C2H2-type" evidence="20">
    <location>
        <begin position="702"/>
        <end position="730"/>
    </location>
</feature>
<gene>
    <name evidence="22" type="primary">ZBTB48</name>
    <name evidence="22" type="ORF">AV530_011198</name>
</gene>
<dbReference type="PROSITE" id="PS51257">
    <property type="entry name" value="PROKAR_LIPOPROTEIN"/>
    <property type="match status" value="1"/>
</dbReference>
<accession>A0A1V4KNH2</accession>
<feature type="domain" description="G-protein coupled receptors family 3 profile" evidence="21">
    <location>
        <begin position="487"/>
        <end position="574"/>
    </location>
</feature>